<evidence type="ECO:0000256" key="2">
    <source>
        <dbReference type="ARBA" id="ARBA00022448"/>
    </source>
</evidence>
<reference evidence="11" key="1">
    <citation type="submission" date="2016-10" db="EMBL/GenBank/DDBJ databases">
        <authorList>
            <person name="Varghese N."/>
            <person name="Submissions S."/>
        </authorList>
    </citation>
    <scope>NUCLEOTIDE SEQUENCE [LARGE SCALE GENOMIC DNA]</scope>
    <source>
        <strain evidence="11">DSM 45237</strain>
    </source>
</reference>
<dbReference type="OrthoDB" id="3347306at2"/>
<dbReference type="Pfam" id="PF00528">
    <property type="entry name" value="BPD_transp_1"/>
    <property type="match status" value="1"/>
</dbReference>
<evidence type="ECO:0000256" key="8">
    <source>
        <dbReference type="SAM" id="MobiDB-lite"/>
    </source>
</evidence>
<dbReference type="GO" id="GO:0005886">
    <property type="term" value="C:plasma membrane"/>
    <property type="evidence" value="ECO:0007669"/>
    <property type="project" value="UniProtKB-SubCell"/>
</dbReference>
<evidence type="ECO:0000256" key="5">
    <source>
        <dbReference type="ARBA" id="ARBA00022989"/>
    </source>
</evidence>
<organism evidence="10 11">
    <name type="scientific">Jiangella alba</name>
    <dbReference type="NCBI Taxonomy" id="561176"/>
    <lineage>
        <taxon>Bacteria</taxon>
        <taxon>Bacillati</taxon>
        <taxon>Actinomycetota</taxon>
        <taxon>Actinomycetes</taxon>
        <taxon>Jiangellales</taxon>
        <taxon>Jiangellaceae</taxon>
        <taxon>Jiangella</taxon>
    </lineage>
</organism>
<comment type="subcellular location">
    <subcellularLocation>
        <location evidence="1 7">Cell membrane</location>
        <topology evidence="1 7">Multi-pass membrane protein</topology>
    </subcellularLocation>
</comment>
<keyword evidence="11" id="KW-1185">Reference proteome</keyword>
<dbReference type="CDD" id="cd06261">
    <property type="entry name" value="TM_PBP2"/>
    <property type="match status" value="1"/>
</dbReference>
<feature type="transmembrane region" description="Helical" evidence="7">
    <location>
        <begin position="125"/>
        <end position="150"/>
    </location>
</feature>
<keyword evidence="6 7" id="KW-0472">Membrane</keyword>
<dbReference type="RefSeq" id="WP_083288527.1">
    <property type="nucleotide sequence ID" value="NZ_FNUC01000003.1"/>
</dbReference>
<evidence type="ECO:0000259" key="9">
    <source>
        <dbReference type="PROSITE" id="PS50928"/>
    </source>
</evidence>
<feature type="transmembrane region" description="Helical" evidence="7">
    <location>
        <begin position="182"/>
        <end position="203"/>
    </location>
</feature>
<feature type="transmembrane region" description="Helical" evidence="7">
    <location>
        <begin position="282"/>
        <end position="308"/>
    </location>
</feature>
<gene>
    <name evidence="10" type="ORF">SAMN04488561_1603</name>
</gene>
<feature type="region of interest" description="Disordered" evidence="8">
    <location>
        <begin position="1"/>
        <end position="24"/>
    </location>
</feature>
<dbReference type="Proteomes" id="UP000181980">
    <property type="component" value="Unassembled WGS sequence"/>
</dbReference>
<evidence type="ECO:0000256" key="1">
    <source>
        <dbReference type="ARBA" id="ARBA00004651"/>
    </source>
</evidence>
<evidence type="ECO:0000256" key="3">
    <source>
        <dbReference type="ARBA" id="ARBA00022475"/>
    </source>
</evidence>
<dbReference type="InterPro" id="IPR000515">
    <property type="entry name" value="MetI-like"/>
</dbReference>
<accession>A0A1H5JL59</accession>
<proteinExistence type="inferred from homology"/>
<dbReference type="SUPFAM" id="SSF161098">
    <property type="entry name" value="MetI-like"/>
    <property type="match status" value="1"/>
</dbReference>
<keyword evidence="3" id="KW-1003">Cell membrane</keyword>
<dbReference type="PANTHER" id="PTHR30193:SF37">
    <property type="entry name" value="INNER MEMBRANE ABC TRANSPORTER PERMEASE PROTEIN YCJO"/>
    <property type="match status" value="1"/>
</dbReference>
<keyword evidence="4 7" id="KW-0812">Transmembrane</keyword>
<keyword evidence="10" id="KW-0762">Sugar transport</keyword>
<dbReference type="EMBL" id="FNUC01000003">
    <property type="protein sequence ID" value="SEE52358.1"/>
    <property type="molecule type" value="Genomic_DNA"/>
</dbReference>
<name>A0A1H5JL59_9ACTN</name>
<feature type="transmembrane region" description="Helical" evidence="7">
    <location>
        <begin position="33"/>
        <end position="54"/>
    </location>
</feature>
<dbReference type="Gene3D" id="1.10.3720.10">
    <property type="entry name" value="MetI-like"/>
    <property type="match status" value="1"/>
</dbReference>
<dbReference type="GO" id="GO:0055085">
    <property type="term" value="P:transmembrane transport"/>
    <property type="evidence" value="ECO:0007669"/>
    <property type="project" value="InterPro"/>
</dbReference>
<dbReference type="STRING" id="561176.SAMN04488561_1603"/>
<evidence type="ECO:0000256" key="6">
    <source>
        <dbReference type="ARBA" id="ARBA00023136"/>
    </source>
</evidence>
<keyword evidence="5 7" id="KW-1133">Transmembrane helix</keyword>
<protein>
    <submittedName>
        <fullName evidence="10">Multiple sugar transport system permease protein</fullName>
    </submittedName>
</protein>
<dbReference type="PANTHER" id="PTHR30193">
    <property type="entry name" value="ABC TRANSPORTER PERMEASE PROTEIN"/>
    <property type="match status" value="1"/>
</dbReference>
<evidence type="ECO:0000313" key="10">
    <source>
        <dbReference type="EMBL" id="SEE52358.1"/>
    </source>
</evidence>
<keyword evidence="2 7" id="KW-0813">Transport</keyword>
<dbReference type="InterPro" id="IPR051393">
    <property type="entry name" value="ABC_transporter_permease"/>
</dbReference>
<dbReference type="InterPro" id="IPR035906">
    <property type="entry name" value="MetI-like_sf"/>
</dbReference>
<evidence type="ECO:0000256" key="4">
    <source>
        <dbReference type="ARBA" id="ARBA00022692"/>
    </source>
</evidence>
<evidence type="ECO:0000313" key="11">
    <source>
        <dbReference type="Proteomes" id="UP000181980"/>
    </source>
</evidence>
<comment type="similarity">
    <text evidence="7">Belongs to the binding-protein-dependent transport system permease family.</text>
</comment>
<evidence type="ECO:0000256" key="7">
    <source>
        <dbReference type="RuleBase" id="RU363032"/>
    </source>
</evidence>
<feature type="domain" description="ABC transmembrane type-1" evidence="9">
    <location>
        <begin position="91"/>
        <end position="304"/>
    </location>
</feature>
<dbReference type="AlphaFoldDB" id="A0A1H5JL59"/>
<sequence length="316" mass="34556">MAVPTASLPPGTAVGAEDRASRRRATNRKDNKLAFLMLAPLVLLLGIFVIWPLIYSAYLSFFDWSFYQESTFVGWKNFNNVLTDPQFRSSIVRGLVFALMVVPAILVISFLFASLVKAVGARLGTLLKVAIYIPTVISGVITSVIFLLIYQYSGGVLNWFVGLFGIEAQAWVADVRTALPAIAAPAVWLGLGISALIMLAGLLDIPQSYYEAAELEGANWFQRTFYITIPLLKNIILYLLIAGFTAAIQQFELPLIMTNGGPLNSTLLPNLYLFNHFRTDTFVGTSIAGAFLLFLVLGSISAVIFRLLNSDKAVDG</sequence>
<dbReference type="SUPFAM" id="SSF160964">
    <property type="entry name" value="MalF N-terminal region-like"/>
    <property type="match status" value="1"/>
</dbReference>
<feature type="transmembrane region" description="Helical" evidence="7">
    <location>
        <begin position="91"/>
        <end position="113"/>
    </location>
</feature>
<feature type="transmembrane region" description="Helical" evidence="7">
    <location>
        <begin position="224"/>
        <end position="248"/>
    </location>
</feature>
<dbReference type="PROSITE" id="PS50928">
    <property type="entry name" value="ABC_TM1"/>
    <property type="match status" value="1"/>
</dbReference>